<dbReference type="InterPro" id="IPR025850">
    <property type="entry name" value="SUKH-3"/>
</dbReference>
<organism evidence="1 2">
    <name type="scientific">Amycolatopsis cynarae</name>
    <dbReference type="NCBI Taxonomy" id="2995223"/>
    <lineage>
        <taxon>Bacteria</taxon>
        <taxon>Bacillati</taxon>
        <taxon>Actinomycetota</taxon>
        <taxon>Actinomycetes</taxon>
        <taxon>Pseudonocardiales</taxon>
        <taxon>Pseudonocardiaceae</taxon>
        <taxon>Amycolatopsis</taxon>
    </lineage>
</organism>
<reference evidence="1" key="1">
    <citation type="submission" date="2022-11" db="EMBL/GenBank/DDBJ databases">
        <authorList>
            <person name="Mo P."/>
        </authorList>
    </citation>
    <scope>NUCLEOTIDE SEQUENCE</scope>
    <source>
        <strain evidence="1">HUAS 11-8</strain>
    </source>
</reference>
<evidence type="ECO:0000313" key="2">
    <source>
        <dbReference type="Proteomes" id="UP001163203"/>
    </source>
</evidence>
<sequence length="151" mass="16513">MGVFDNLSPGVTRALEASGWSAGRRVSIDGWNQVLANEGFFLSEPAAEILRSLGGLEIRPGADGPYAHPLLFEPVLAGSGAYDIAEEFESMFKQRFYPIAEWISNACVFVGEAGKVVSYDDIEWLDIADDFGAALEVFLLGARRPRVIREN</sequence>
<dbReference type="RefSeq" id="WP_268757877.1">
    <property type="nucleotide sequence ID" value="NZ_CP113836.1"/>
</dbReference>
<keyword evidence="2" id="KW-1185">Reference proteome</keyword>
<dbReference type="Proteomes" id="UP001163203">
    <property type="component" value="Chromosome"/>
</dbReference>
<gene>
    <name evidence="1" type="ORF">ORV05_08420</name>
</gene>
<accession>A0ABY7B720</accession>
<name>A0ABY7B720_9PSEU</name>
<protein>
    <submittedName>
        <fullName evidence="1">SUKH-3 domain-containing protein</fullName>
    </submittedName>
</protein>
<dbReference type="EMBL" id="CP113836">
    <property type="protein sequence ID" value="WAL67782.1"/>
    <property type="molecule type" value="Genomic_DNA"/>
</dbReference>
<dbReference type="Pfam" id="PF14433">
    <property type="entry name" value="SUKH-3"/>
    <property type="match status" value="1"/>
</dbReference>
<proteinExistence type="predicted"/>
<evidence type="ECO:0000313" key="1">
    <source>
        <dbReference type="EMBL" id="WAL67782.1"/>
    </source>
</evidence>